<reference evidence="2 3" key="1">
    <citation type="submission" date="2015-10" db="EMBL/GenBank/DDBJ databases">
        <title>Genome analyses suggest a sexual origin of heterokaryosis in a supposedly ancient asexual fungus.</title>
        <authorList>
            <person name="Ropars J."/>
            <person name="Sedzielewska K."/>
            <person name="Noel J."/>
            <person name="Charron P."/>
            <person name="Farinelli L."/>
            <person name="Marton T."/>
            <person name="Kruger M."/>
            <person name="Pelin A."/>
            <person name="Brachmann A."/>
            <person name="Corradi N."/>
        </authorList>
    </citation>
    <scope>NUCLEOTIDE SEQUENCE [LARGE SCALE GENOMIC DNA]</scope>
    <source>
        <strain evidence="2 3">A4</strain>
    </source>
</reference>
<name>A0A2I1H5U4_9GLOM</name>
<dbReference type="Gene3D" id="3.20.20.100">
    <property type="entry name" value="NADP-dependent oxidoreductase domain"/>
    <property type="match status" value="1"/>
</dbReference>
<dbReference type="VEuPathDB" id="FungiDB:FUN_006257"/>
<evidence type="ECO:0000259" key="1">
    <source>
        <dbReference type="Pfam" id="PF00248"/>
    </source>
</evidence>
<comment type="caution">
    <text evidence="2">The sequence shown here is derived from an EMBL/GenBank/DDBJ whole genome shotgun (WGS) entry which is preliminary data.</text>
</comment>
<evidence type="ECO:0000313" key="2">
    <source>
        <dbReference type="EMBL" id="PKY54237.1"/>
    </source>
</evidence>
<protein>
    <recommendedName>
        <fullName evidence="1">NADP-dependent oxidoreductase domain-containing protein</fullName>
    </recommendedName>
</protein>
<accession>A0A2I1H5U4</accession>
<feature type="non-terminal residue" evidence="2">
    <location>
        <position position="1"/>
    </location>
</feature>
<dbReference type="EMBL" id="LLXI01001561">
    <property type="protein sequence ID" value="PKY54237.1"/>
    <property type="molecule type" value="Genomic_DNA"/>
</dbReference>
<gene>
    <name evidence="2" type="ORF">RhiirA4_500925</name>
</gene>
<dbReference type="InterPro" id="IPR036812">
    <property type="entry name" value="NAD(P)_OxRdtase_dom_sf"/>
</dbReference>
<dbReference type="SUPFAM" id="SSF51430">
    <property type="entry name" value="NAD(P)-linked oxidoreductase"/>
    <property type="match status" value="1"/>
</dbReference>
<sequence>QEDNMVVILGTRKSNHLEENVGAIKFNLSSEALSEIRQIINSIEIVSGRYNDA</sequence>
<organism evidence="2 3">
    <name type="scientific">Rhizophagus irregularis</name>
    <dbReference type="NCBI Taxonomy" id="588596"/>
    <lineage>
        <taxon>Eukaryota</taxon>
        <taxon>Fungi</taxon>
        <taxon>Fungi incertae sedis</taxon>
        <taxon>Mucoromycota</taxon>
        <taxon>Glomeromycotina</taxon>
        <taxon>Glomeromycetes</taxon>
        <taxon>Glomerales</taxon>
        <taxon>Glomeraceae</taxon>
        <taxon>Rhizophagus</taxon>
    </lineage>
</organism>
<dbReference type="InterPro" id="IPR023210">
    <property type="entry name" value="NADP_OxRdtase_dom"/>
</dbReference>
<dbReference type="AlphaFoldDB" id="A0A2I1H5U4"/>
<feature type="domain" description="NADP-dependent oxidoreductase" evidence="1">
    <location>
        <begin position="3"/>
        <end position="40"/>
    </location>
</feature>
<keyword evidence="3" id="KW-1185">Reference proteome</keyword>
<evidence type="ECO:0000313" key="3">
    <source>
        <dbReference type="Proteomes" id="UP000234323"/>
    </source>
</evidence>
<dbReference type="Proteomes" id="UP000234323">
    <property type="component" value="Unassembled WGS sequence"/>
</dbReference>
<proteinExistence type="predicted"/>
<dbReference type="Pfam" id="PF00248">
    <property type="entry name" value="Aldo_ket_red"/>
    <property type="match status" value="1"/>
</dbReference>